<dbReference type="PANTHER" id="PTHR46539">
    <property type="entry name" value="E3 UBIQUITIN-PROTEIN LIGASE ATL42"/>
    <property type="match status" value="1"/>
</dbReference>
<dbReference type="AlphaFoldDB" id="A0AAD1ZCS0"/>
<keyword evidence="2 10" id="KW-0812">Transmembrane</keyword>
<protein>
    <recommendedName>
        <fullName evidence="11">RING-type domain-containing protein</fullName>
    </recommendedName>
</protein>
<dbReference type="SMART" id="SM00184">
    <property type="entry name" value="RING"/>
    <property type="match status" value="1"/>
</dbReference>
<dbReference type="PANTHER" id="PTHR46539:SF9">
    <property type="entry name" value="RING-H2 FINGER PROTEIN ATL56"/>
    <property type="match status" value="1"/>
</dbReference>
<evidence type="ECO:0000256" key="4">
    <source>
        <dbReference type="ARBA" id="ARBA00022771"/>
    </source>
</evidence>
<dbReference type="Gene3D" id="3.30.40.10">
    <property type="entry name" value="Zinc/RING finger domain, C3HC4 (zinc finger)"/>
    <property type="match status" value="1"/>
</dbReference>
<comment type="subcellular location">
    <subcellularLocation>
        <location evidence="1">Membrane</location>
    </subcellularLocation>
</comment>
<dbReference type="InterPro" id="IPR013083">
    <property type="entry name" value="Znf_RING/FYVE/PHD"/>
</dbReference>
<accession>A0AAD1ZCS0</accession>
<evidence type="ECO:0000256" key="7">
    <source>
        <dbReference type="ARBA" id="ARBA00023136"/>
    </source>
</evidence>
<organism evidence="12 13">
    <name type="scientific">Fraxinus pennsylvanica</name>
    <dbReference type="NCBI Taxonomy" id="56036"/>
    <lineage>
        <taxon>Eukaryota</taxon>
        <taxon>Viridiplantae</taxon>
        <taxon>Streptophyta</taxon>
        <taxon>Embryophyta</taxon>
        <taxon>Tracheophyta</taxon>
        <taxon>Spermatophyta</taxon>
        <taxon>Magnoliopsida</taxon>
        <taxon>eudicotyledons</taxon>
        <taxon>Gunneridae</taxon>
        <taxon>Pentapetalae</taxon>
        <taxon>asterids</taxon>
        <taxon>lamiids</taxon>
        <taxon>Lamiales</taxon>
        <taxon>Oleaceae</taxon>
        <taxon>Oleeae</taxon>
        <taxon>Fraxinus</taxon>
    </lineage>
</organism>
<keyword evidence="13" id="KW-1185">Reference proteome</keyword>
<dbReference type="PROSITE" id="PS50089">
    <property type="entry name" value="ZF_RING_2"/>
    <property type="match status" value="1"/>
</dbReference>
<dbReference type="GO" id="GO:0016020">
    <property type="term" value="C:membrane"/>
    <property type="evidence" value="ECO:0007669"/>
    <property type="project" value="UniProtKB-SubCell"/>
</dbReference>
<evidence type="ECO:0000256" key="1">
    <source>
        <dbReference type="ARBA" id="ARBA00004370"/>
    </source>
</evidence>
<evidence type="ECO:0000313" key="12">
    <source>
        <dbReference type="EMBL" id="CAI9767333.1"/>
    </source>
</evidence>
<dbReference type="EMBL" id="OU503044">
    <property type="protein sequence ID" value="CAI9767333.1"/>
    <property type="molecule type" value="Genomic_DNA"/>
</dbReference>
<proteinExistence type="inferred from homology"/>
<evidence type="ECO:0000259" key="11">
    <source>
        <dbReference type="PROSITE" id="PS50089"/>
    </source>
</evidence>
<evidence type="ECO:0000256" key="2">
    <source>
        <dbReference type="ARBA" id="ARBA00022692"/>
    </source>
</evidence>
<dbReference type="Proteomes" id="UP000834106">
    <property type="component" value="Chromosome 9"/>
</dbReference>
<evidence type="ECO:0000256" key="8">
    <source>
        <dbReference type="ARBA" id="ARBA00024209"/>
    </source>
</evidence>
<evidence type="ECO:0000256" key="6">
    <source>
        <dbReference type="ARBA" id="ARBA00022989"/>
    </source>
</evidence>
<dbReference type="GO" id="GO:0008270">
    <property type="term" value="F:zinc ion binding"/>
    <property type="evidence" value="ECO:0007669"/>
    <property type="project" value="UniProtKB-KW"/>
</dbReference>
<evidence type="ECO:0000256" key="10">
    <source>
        <dbReference type="SAM" id="Phobius"/>
    </source>
</evidence>
<dbReference type="Pfam" id="PF13639">
    <property type="entry name" value="zf-RING_2"/>
    <property type="match status" value="1"/>
</dbReference>
<keyword evidence="5" id="KW-0862">Zinc</keyword>
<reference evidence="12" key="1">
    <citation type="submission" date="2023-05" db="EMBL/GenBank/DDBJ databases">
        <authorList>
            <person name="Huff M."/>
        </authorList>
    </citation>
    <scope>NUCLEOTIDE SEQUENCE</scope>
</reference>
<keyword evidence="6 10" id="KW-1133">Transmembrane helix</keyword>
<comment type="similarity">
    <text evidence="8">Belongs to the RING-type zinc finger family. ATL subfamily.</text>
</comment>
<name>A0AAD1ZCS0_9LAMI</name>
<keyword evidence="7 10" id="KW-0472">Membrane</keyword>
<keyword evidence="3" id="KW-0479">Metal-binding</keyword>
<gene>
    <name evidence="12" type="ORF">FPE_LOCUS14763</name>
</gene>
<evidence type="ECO:0000256" key="3">
    <source>
        <dbReference type="ARBA" id="ARBA00022723"/>
    </source>
</evidence>
<feature type="domain" description="RING-type" evidence="11">
    <location>
        <begin position="79"/>
        <end position="121"/>
    </location>
</feature>
<evidence type="ECO:0000313" key="13">
    <source>
        <dbReference type="Proteomes" id="UP000834106"/>
    </source>
</evidence>
<sequence>MAMSMQIIISVLLLVIGIAILIMIHVCVVGRAFRGDYIRDRISIPSRISRIPGLSSDDIKKLMCFDYKVEAKGNSSVECVVCLENFKGGEKCRMLPICNHTFHVQCIDSWLLKTAACPICRARANAPQIGEETSPSSEIGVELI</sequence>
<evidence type="ECO:0000256" key="9">
    <source>
        <dbReference type="PROSITE-ProRule" id="PRU00175"/>
    </source>
</evidence>
<dbReference type="SUPFAM" id="SSF57850">
    <property type="entry name" value="RING/U-box"/>
    <property type="match status" value="1"/>
</dbReference>
<feature type="transmembrane region" description="Helical" evidence="10">
    <location>
        <begin position="6"/>
        <end position="33"/>
    </location>
</feature>
<evidence type="ECO:0000256" key="5">
    <source>
        <dbReference type="ARBA" id="ARBA00022833"/>
    </source>
</evidence>
<keyword evidence="4 9" id="KW-0863">Zinc-finger</keyword>
<dbReference type="InterPro" id="IPR001841">
    <property type="entry name" value="Znf_RING"/>
</dbReference>